<comment type="caution">
    <text evidence="2">The sequence shown here is derived from an EMBL/GenBank/DDBJ whole genome shotgun (WGS) entry which is preliminary data.</text>
</comment>
<proteinExistence type="predicted"/>
<evidence type="ECO:0000313" key="3">
    <source>
        <dbReference type="Proteomes" id="UP000822688"/>
    </source>
</evidence>
<accession>A0A8T0HD42</accession>
<dbReference type="AlphaFoldDB" id="A0A8T0HD42"/>
<protein>
    <submittedName>
        <fullName evidence="2">Uncharacterized protein</fullName>
    </submittedName>
</protein>
<dbReference type="Proteomes" id="UP000822688">
    <property type="component" value="Chromosome 6"/>
</dbReference>
<reference evidence="2 3" key="1">
    <citation type="submission" date="2020-06" db="EMBL/GenBank/DDBJ databases">
        <title>WGS assembly of Ceratodon purpureus strain R40.</title>
        <authorList>
            <person name="Carey S.B."/>
            <person name="Jenkins J."/>
            <person name="Shu S."/>
            <person name="Lovell J.T."/>
            <person name="Sreedasyam A."/>
            <person name="Maumus F."/>
            <person name="Tiley G.P."/>
            <person name="Fernandez-Pozo N."/>
            <person name="Barry K."/>
            <person name="Chen C."/>
            <person name="Wang M."/>
            <person name="Lipzen A."/>
            <person name="Daum C."/>
            <person name="Saski C.A."/>
            <person name="Payton A.C."/>
            <person name="Mcbreen J.C."/>
            <person name="Conrad R.E."/>
            <person name="Kollar L.M."/>
            <person name="Olsson S."/>
            <person name="Huttunen S."/>
            <person name="Landis J.B."/>
            <person name="Wickett N.J."/>
            <person name="Johnson M.G."/>
            <person name="Rensing S.A."/>
            <person name="Grimwood J."/>
            <person name="Schmutz J."/>
            <person name="Mcdaniel S.F."/>
        </authorList>
    </citation>
    <scope>NUCLEOTIDE SEQUENCE [LARGE SCALE GENOMIC DNA]</scope>
    <source>
        <strain evidence="2 3">R40</strain>
    </source>
</reference>
<dbReference type="EMBL" id="CM026427">
    <property type="protein sequence ID" value="KAG0569726.1"/>
    <property type="molecule type" value="Genomic_DNA"/>
</dbReference>
<sequence>MPELVGTSAAFQKNSYETKNIHPAFNLPAQIKRQIYCLLSQFRSPKTFTITTTHHPYHSILHLATKSIIVRYHHQKKKKKQHLKPQCLIHSTSPAKNHRRSTTTTTTSIPNHKNRPKQI</sequence>
<feature type="region of interest" description="Disordered" evidence="1">
    <location>
        <begin position="76"/>
        <end position="119"/>
    </location>
</feature>
<keyword evidence="3" id="KW-1185">Reference proteome</keyword>
<evidence type="ECO:0000313" key="2">
    <source>
        <dbReference type="EMBL" id="KAG0569726.1"/>
    </source>
</evidence>
<organism evidence="2 3">
    <name type="scientific">Ceratodon purpureus</name>
    <name type="common">Fire moss</name>
    <name type="synonym">Dicranum purpureum</name>
    <dbReference type="NCBI Taxonomy" id="3225"/>
    <lineage>
        <taxon>Eukaryota</taxon>
        <taxon>Viridiplantae</taxon>
        <taxon>Streptophyta</taxon>
        <taxon>Embryophyta</taxon>
        <taxon>Bryophyta</taxon>
        <taxon>Bryophytina</taxon>
        <taxon>Bryopsida</taxon>
        <taxon>Dicranidae</taxon>
        <taxon>Pseudoditrichales</taxon>
        <taxon>Ditrichaceae</taxon>
        <taxon>Ceratodon</taxon>
    </lineage>
</organism>
<gene>
    <name evidence="2" type="ORF">KC19_6G111800</name>
</gene>
<evidence type="ECO:0000256" key="1">
    <source>
        <dbReference type="SAM" id="MobiDB-lite"/>
    </source>
</evidence>
<name>A0A8T0HD42_CERPU</name>